<dbReference type="EMBL" id="BLLK01000020">
    <property type="protein sequence ID" value="GFH45044.1"/>
    <property type="molecule type" value="Genomic_DNA"/>
</dbReference>
<accession>A0AAD3CHR6</accession>
<proteinExistence type="predicted"/>
<keyword evidence="2" id="KW-1185">Reference proteome</keyword>
<name>A0AAD3CHR6_9STRA</name>
<comment type="caution">
    <text evidence="1">The sequence shown here is derived from an EMBL/GenBank/DDBJ whole genome shotgun (WGS) entry which is preliminary data.</text>
</comment>
<gene>
    <name evidence="1" type="ORF">CTEN210_01518</name>
</gene>
<protein>
    <submittedName>
        <fullName evidence="1">Uncharacterized protein</fullName>
    </submittedName>
</protein>
<dbReference type="Proteomes" id="UP001054902">
    <property type="component" value="Unassembled WGS sequence"/>
</dbReference>
<sequence length="340" mass="38789">MSLTLDKKRKLSVGLLAVLCIFLFSNVSSSLGPSHESKRPDPRGLVANQADIDELMQEAKIQAEKIAHGEFNVEIQSVQDDTHEMKEIVEESKGRPVMHTFFQPLEEGASDPLLDLWRKEWESNGFETRVLNMQDVESNPAYPEMKAMAEAFFTGKDAGYYNMLCFYRYLAMANVGGGWMSDYDTFPINFPIEKYSGLANDGKFTSFQAHVPSLISASGSEWQRVAELFIKQMPVSTADWKSDMFLLQEVGNVKENDIILYDQGSYVETFLKYKERDVVDCGKYKRFLVLHCSHLAITTIEEQDLVPTYDYSEMDETVKRAKITEIFMDQWREQCGGSIS</sequence>
<evidence type="ECO:0000313" key="2">
    <source>
        <dbReference type="Proteomes" id="UP001054902"/>
    </source>
</evidence>
<dbReference type="AlphaFoldDB" id="A0AAD3CHR6"/>
<organism evidence="1 2">
    <name type="scientific">Chaetoceros tenuissimus</name>
    <dbReference type="NCBI Taxonomy" id="426638"/>
    <lineage>
        <taxon>Eukaryota</taxon>
        <taxon>Sar</taxon>
        <taxon>Stramenopiles</taxon>
        <taxon>Ochrophyta</taxon>
        <taxon>Bacillariophyta</taxon>
        <taxon>Coscinodiscophyceae</taxon>
        <taxon>Chaetocerotophycidae</taxon>
        <taxon>Chaetocerotales</taxon>
        <taxon>Chaetocerotaceae</taxon>
        <taxon>Chaetoceros</taxon>
    </lineage>
</organism>
<reference evidence="1 2" key="1">
    <citation type="journal article" date="2021" name="Sci. Rep.">
        <title>The genome of the diatom Chaetoceros tenuissimus carries an ancient integrated fragment of an extant virus.</title>
        <authorList>
            <person name="Hongo Y."/>
            <person name="Kimura K."/>
            <person name="Takaki Y."/>
            <person name="Yoshida Y."/>
            <person name="Baba S."/>
            <person name="Kobayashi G."/>
            <person name="Nagasaki K."/>
            <person name="Hano T."/>
            <person name="Tomaru Y."/>
        </authorList>
    </citation>
    <scope>NUCLEOTIDE SEQUENCE [LARGE SCALE GENOMIC DNA]</scope>
    <source>
        <strain evidence="1 2">NIES-3715</strain>
    </source>
</reference>
<evidence type="ECO:0000313" key="1">
    <source>
        <dbReference type="EMBL" id="GFH45044.1"/>
    </source>
</evidence>